<evidence type="ECO:0008006" key="3">
    <source>
        <dbReference type="Google" id="ProtNLM"/>
    </source>
</evidence>
<dbReference type="OrthoDB" id="9806494at2"/>
<comment type="caution">
    <text evidence="1">The sequence shown here is derived from an EMBL/GenBank/DDBJ whole genome shotgun (WGS) entry which is preliminary data.</text>
</comment>
<dbReference type="AlphaFoldDB" id="W1Q465"/>
<dbReference type="eggNOG" id="COG3797">
    <property type="taxonomic scope" value="Bacteria"/>
</dbReference>
<organism evidence="1 2">
    <name type="scientific">Abiotrophia defectiva ATCC 49176</name>
    <dbReference type="NCBI Taxonomy" id="592010"/>
    <lineage>
        <taxon>Bacteria</taxon>
        <taxon>Bacillati</taxon>
        <taxon>Bacillota</taxon>
        <taxon>Bacilli</taxon>
        <taxon>Lactobacillales</taxon>
        <taxon>Aerococcaceae</taxon>
        <taxon>Abiotrophia</taxon>
    </lineage>
</organism>
<protein>
    <recommendedName>
        <fullName evidence="3">Phosphopentomutase</fullName>
    </recommendedName>
</protein>
<dbReference type="HOGENOM" id="CLU_106303_3_1_9"/>
<keyword evidence="2" id="KW-1185">Reference proteome</keyword>
<sequence length="177" mass="20669">MKYLLLLRGINVGGKNKVVMSELRAQIEALGYEAVTTYINSGNAFFETEEPLERIKAKIGDMLATYPFTIYHVVLSRDAYLADAAQVPDWWQEPLARRDVLFYTDQVDYEHMKARIQAMPLHDEVVHFGDRAVFWGKYTESEYLKTSYHKYLLKEDFYPQITIRNGKTFDKLRDLLG</sequence>
<evidence type="ECO:0000313" key="1">
    <source>
        <dbReference type="EMBL" id="ESK65981.1"/>
    </source>
</evidence>
<dbReference type="STRING" id="592010.GCWU000182_000715"/>
<dbReference type="Pfam" id="PF08002">
    <property type="entry name" value="DUF1697"/>
    <property type="match status" value="1"/>
</dbReference>
<dbReference type="Gene3D" id="3.30.70.1280">
    <property type="entry name" value="SP0830-like domains"/>
    <property type="match status" value="1"/>
</dbReference>
<dbReference type="RefSeq" id="WP_023391366.1">
    <property type="nucleotide sequence ID" value="NZ_KI535340.1"/>
</dbReference>
<reference evidence="1" key="1">
    <citation type="submission" date="2013-06" db="EMBL/GenBank/DDBJ databases">
        <authorList>
            <person name="Weinstock G."/>
            <person name="Sodergren E."/>
            <person name="Clifton S."/>
            <person name="Fulton L."/>
            <person name="Fulton B."/>
            <person name="Courtney L."/>
            <person name="Fronick C."/>
            <person name="Harrison M."/>
            <person name="Strong C."/>
            <person name="Farmer C."/>
            <person name="Delahaunty K."/>
            <person name="Markovic C."/>
            <person name="Hall O."/>
            <person name="Minx P."/>
            <person name="Tomlinson C."/>
            <person name="Mitreva M."/>
            <person name="Nelson J."/>
            <person name="Hou S."/>
            <person name="Wollam A."/>
            <person name="Pepin K.H."/>
            <person name="Johnson M."/>
            <person name="Bhonagiri V."/>
            <person name="Nash W.E."/>
            <person name="Warren W."/>
            <person name="Chinwalla A."/>
            <person name="Mardis E.R."/>
            <person name="Wilson R.K."/>
        </authorList>
    </citation>
    <scope>NUCLEOTIDE SEQUENCE [LARGE SCALE GENOMIC DNA]</scope>
    <source>
        <strain evidence="1">ATCC 49176</strain>
    </source>
</reference>
<gene>
    <name evidence="1" type="ORF">GCWU000182_000715</name>
</gene>
<dbReference type="PIRSF" id="PIRSF008502">
    <property type="entry name" value="UCP008502"/>
    <property type="match status" value="1"/>
</dbReference>
<dbReference type="PANTHER" id="PTHR36439:SF1">
    <property type="entry name" value="DUF1697 DOMAIN-CONTAINING PROTEIN"/>
    <property type="match status" value="1"/>
</dbReference>
<dbReference type="EMBL" id="ACIN03000004">
    <property type="protein sequence ID" value="ESK65981.1"/>
    <property type="molecule type" value="Genomic_DNA"/>
</dbReference>
<name>W1Q465_ABIDE</name>
<dbReference type="Proteomes" id="UP000019050">
    <property type="component" value="Unassembled WGS sequence"/>
</dbReference>
<dbReference type="PANTHER" id="PTHR36439">
    <property type="entry name" value="BLL4334 PROTEIN"/>
    <property type="match status" value="1"/>
</dbReference>
<dbReference type="Gene3D" id="3.30.70.1260">
    <property type="entry name" value="bacterial protein sp0830 like"/>
    <property type="match status" value="1"/>
</dbReference>
<dbReference type="GeneID" id="84816802"/>
<dbReference type="InterPro" id="IPR012545">
    <property type="entry name" value="DUF1697"/>
</dbReference>
<dbReference type="SUPFAM" id="SSF160379">
    <property type="entry name" value="SP0830-like"/>
    <property type="match status" value="1"/>
</dbReference>
<proteinExistence type="predicted"/>
<accession>W1Q465</accession>
<evidence type="ECO:0000313" key="2">
    <source>
        <dbReference type="Proteomes" id="UP000019050"/>
    </source>
</evidence>